<gene>
    <name evidence="3" type="ORF">HUT08_30120</name>
</gene>
<feature type="compositionally biased region" description="Low complexity" evidence="2">
    <location>
        <begin position="50"/>
        <end position="71"/>
    </location>
</feature>
<dbReference type="InterPro" id="IPR042001">
    <property type="entry name" value="Sortase_F"/>
</dbReference>
<evidence type="ECO:0000256" key="2">
    <source>
        <dbReference type="SAM" id="MobiDB-lite"/>
    </source>
</evidence>
<dbReference type="SUPFAM" id="SSF63817">
    <property type="entry name" value="Sortase"/>
    <property type="match status" value="1"/>
</dbReference>
<dbReference type="InterPro" id="IPR023365">
    <property type="entry name" value="Sortase_dom-sf"/>
</dbReference>
<evidence type="ECO:0000256" key="1">
    <source>
        <dbReference type="ARBA" id="ARBA00022801"/>
    </source>
</evidence>
<dbReference type="NCBIfam" id="NF033748">
    <property type="entry name" value="class_F_sortase"/>
    <property type="match status" value="1"/>
</dbReference>
<dbReference type="GO" id="GO:0016787">
    <property type="term" value="F:hydrolase activity"/>
    <property type="evidence" value="ECO:0007669"/>
    <property type="project" value="UniProtKB-KW"/>
</dbReference>
<dbReference type="CDD" id="cd05829">
    <property type="entry name" value="Sortase_F"/>
    <property type="match status" value="1"/>
</dbReference>
<keyword evidence="1" id="KW-0378">Hydrolase</keyword>
<organism evidence="3 4">
    <name type="scientific">Streptomyces buecherae</name>
    <dbReference type="NCBI Taxonomy" id="2763006"/>
    <lineage>
        <taxon>Bacteria</taxon>
        <taxon>Bacillati</taxon>
        <taxon>Actinomycetota</taxon>
        <taxon>Actinomycetes</taxon>
        <taxon>Kitasatosporales</taxon>
        <taxon>Streptomycetaceae</taxon>
        <taxon>Streptomyces</taxon>
    </lineage>
</organism>
<reference evidence="3 4" key="1">
    <citation type="submission" date="2020-06" db="EMBL/GenBank/DDBJ databases">
        <title>Genome mining for natural products.</title>
        <authorList>
            <person name="Zhang B."/>
            <person name="Shi J."/>
            <person name="Ge H."/>
        </authorList>
    </citation>
    <scope>NUCLEOTIDE SEQUENCE [LARGE SCALE GENOMIC DNA]</scope>
    <source>
        <strain evidence="3 4">NA00687</strain>
    </source>
</reference>
<dbReference type="Pfam" id="PF04203">
    <property type="entry name" value="Sortase"/>
    <property type="match status" value="1"/>
</dbReference>
<protein>
    <submittedName>
        <fullName evidence="3">Class F sortase</fullName>
    </submittedName>
</protein>
<accession>A0A7H8NN09</accession>
<dbReference type="InterPro" id="IPR005754">
    <property type="entry name" value="Sortase"/>
</dbReference>
<dbReference type="EMBL" id="CP054929">
    <property type="protein sequence ID" value="QKW54888.1"/>
    <property type="molecule type" value="Genomic_DNA"/>
</dbReference>
<dbReference type="Gene3D" id="2.40.260.10">
    <property type="entry name" value="Sortase"/>
    <property type="match status" value="1"/>
</dbReference>
<keyword evidence="4" id="KW-1185">Reference proteome</keyword>
<sequence>MRLVAEGDVTAPRAGGSRAAAGTGADGRADDARRAGGTGRPGAARDTDGRAAAPGAPGARPPAGQRPGGTASRPARATRPLVPRAPIARARPSTVAIPALRLDAPVVGLGLDRHGRLTTPAANAPRVAGWYERGPSPGERGTAIIVGHRDTRRGPAVFLELPTLRRGDLIEVARHDGRTAVFTVDAVRTYPRADFPDRTVYGDAGRPELRLLTCGGPFEPGRGYRSNVVVFAHLYDVRDAARAR</sequence>
<evidence type="ECO:0000313" key="3">
    <source>
        <dbReference type="EMBL" id="QKW54888.1"/>
    </source>
</evidence>
<dbReference type="Proteomes" id="UP000509303">
    <property type="component" value="Chromosome"/>
</dbReference>
<evidence type="ECO:0000313" key="4">
    <source>
        <dbReference type="Proteomes" id="UP000509303"/>
    </source>
</evidence>
<feature type="compositionally biased region" description="Low complexity" evidence="2">
    <location>
        <begin position="10"/>
        <end position="23"/>
    </location>
</feature>
<name>A0A7H8NN09_9ACTN</name>
<dbReference type="AlphaFoldDB" id="A0A7H8NN09"/>
<feature type="region of interest" description="Disordered" evidence="2">
    <location>
        <begin position="1"/>
        <end position="87"/>
    </location>
</feature>
<proteinExistence type="predicted"/>